<gene>
    <name evidence="1" type="ORF">V1517DRAFT_255131</name>
</gene>
<name>A0ACC3TVX7_9ASCO</name>
<protein>
    <submittedName>
        <fullName evidence="1">Uncharacterized protein</fullName>
    </submittedName>
</protein>
<comment type="caution">
    <text evidence="1">The sequence shown here is derived from an EMBL/GenBank/DDBJ whole genome shotgun (WGS) entry which is preliminary data.</text>
</comment>
<evidence type="ECO:0000313" key="1">
    <source>
        <dbReference type="EMBL" id="KAK9324936.1"/>
    </source>
</evidence>
<keyword evidence="2" id="KW-1185">Reference proteome</keyword>
<organism evidence="1 2">
    <name type="scientific">Lipomyces orientalis</name>
    <dbReference type="NCBI Taxonomy" id="1233043"/>
    <lineage>
        <taxon>Eukaryota</taxon>
        <taxon>Fungi</taxon>
        <taxon>Dikarya</taxon>
        <taxon>Ascomycota</taxon>
        <taxon>Saccharomycotina</taxon>
        <taxon>Lipomycetes</taxon>
        <taxon>Lipomycetales</taxon>
        <taxon>Lipomycetaceae</taxon>
        <taxon>Lipomyces</taxon>
    </lineage>
</organism>
<dbReference type="Proteomes" id="UP001489719">
    <property type="component" value="Unassembled WGS sequence"/>
</dbReference>
<evidence type="ECO:0000313" key="2">
    <source>
        <dbReference type="Proteomes" id="UP001489719"/>
    </source>
</evidence>
<reference evidence="2" key="1">
    <citation type="journal article" date="2024" name="Front. Bioeng. Biotechnol.">
        <title>Genome-scale model development and genomic sequencing of the oleaginous clade Lipomyces.</title>
        <authorList>
            <person name="Czajka J.J."/>
            <person name="Han Y."/>
            <person name="Kim J."/>
            <person name="Mondo S.J."/>
            <person name="Hofstad B.A."/>
            <person name="Robles A."/>
            <person name="Haridas S."/>
            <person name="Riley R."/>
            <person name="LaButti K."/>
            <person name="Pangilinan J."/>
            <person name="Andreopoulos W."/>
            <person name="Lipzen A."/>
            <person name="Yan J."/>
            <person name="Wang M."/>
            <person name="Ng V."/>
            <person name="Grigoriev I.V."/>
            <person name="Spatafora J.W."/>
            <person name="Magnuson J.K."/>
            <person name="Baker S.E."/>
            <person name="Pomraning K.R."/>
        </authorList>
    </citation>
    <scope>NUCLEOTIDE SEQUENCE [LARGE SCALE GENOMIC DNA]</scope>
    <source>
        <strain evidence="2">CBS 10300</strain>
    </source>
</reference>
<accession>A0ACC3TVX7</accession>
<sequence>MLPKLLHFYFFLTLAAGFVIGVIVASYGLSQGFAIHDLGIHEWQFRNSTSGLASTERNESLVLESATSDLASTPTNESLVLEPPTSDLASTAWNETLGFGEVLYVSMPERTDRQDAMNLAASMSGLKLRLINGVEGESISFKAIPDNNAKKWTLRPSELGCWRAHADAWRYVIDSNIETALIIEDDIDWDKNIHQIFQDLSFQMQNSTLRLVSPTDHERVSAPYGLDWDVLILGQCYDVAHPRHHDLVQVYDDPNVPSRKDTEAVFLRQMQSLGVNGKDVGKKRLLSPAYGPICTMGYAITRRGAQRLLLNLSYLSLRGPVDMDMMWTLQEGKIRGYTVTPPLFSAWRVGGQKDSDNKPDPKLPISGRGNVGGWSRNIKSSARVAMVKELAMDNWMEYTNQGTGSETKAEKGKNGEGKANGRKRS</sequence>
<proteinExistence type="predicted"/>
<dbReference type="EMBL" id="MU970045">
    <property type="protein sequence ID" value="KAK9324936.1"/>
    <property type="molecule type" value="Genomic_DNA"/>
</dbReference>